<sequence>MNFGPTYDDGVGLFLGLSAGIVLFAVVFGLIMYAVVAYLLGKVFEKMNIEPWKAWVPIYNSWTFLEAGGFAGALALLTFVPFVGGIAVLVLMAMAAARISEGFGKESAWGILYFFLAPVWCGIIGLGSAQWMGLPNGMQPGGSSAAGSARPGMGGQYAQQGGFGQPAYGQQPYGQGNYNQAGNYGAPAQAPAYGAPGQAPAYGAPQQQNPYGAQPQQNPYGAPQQQNPYGGQPQGGAPTGQQPQ</sequence>
<dbReference type="EMBL" id="JBHUNF010000001">
    <property type="protein sequence ID" value="MFD2674061.1"/>
    <property type="molecule type" value="Genomic_DNA"/>
</dbReference>
<reference evidence="4" key="1">
    <citation type="journal article" date="2019" name="Int. J. Syst. Evol. Microbiol.">
        <title>The Global Catalogue of Microorganisms (GCM) 10K type strain sequencing project: providing services to taxonomists for standard genome sequencing and annotation.</title>
        <authorList>
            <consortium name="The Broad Institute Genomics Platform"/>
            <consortium name="The Broad Institute Genome Sequencing Center for Infectious Disease"/>
            <person name="Wu L."/>
            <person name="Ma J."/>
        </authorList>
    </citation>
    <scope>NUCLEOTIDE SEQUENCE [LARGE SCALE GENOMIC DNA]</scope>
    <source>
        <strain evidence="4">TISTR 1511</strain>
    </source>
</reference>
<dbReference type="RefSeq" id="WP_159421319.1">
    <property type="nucleotide sequence ID" value="NZ_JBHUNF010000001.1"/>
</dbReference>
<evidence type="ECO:0000313" key="3">
    <source>
        <dbReference type="EMBL" id="MFD2674061.1"/>
    </source>
</evidence>
<keyword evidence="4" id="KW-1185">Reference proteome</keyword>
<dbReference type="Pfam" id="PF18936">
    <property type="entry name" value="DUF5684"/>
    <property type="match status" value="1"/>
</dbReference>
<feature type="transmembrane region" description="Helical" evidence="2">
    <location>
        <begin position="107"/>
        <end position="129"/>
    </location>
</feature>
<keyword evidence="2" id="KW-1133">Transmembrane helix</keyword>
<evidence type="ECO:0000256" key="2">
    <source>
        <dbReference type="SAM" id="Phobius"/>
    </source>
</evidence>
<keyword evidence="2" id="KW-0472">Membrane</keyword>
<dbReference type="InterPro" id="IPR043739">
    <property type="entry name" value="DUF5684"/>
</dbReference>
<feature type="compositionally biased region" description="Low complexity" evidence="1">
    <location>
        <begin position="185"/>
        <end position="231"/>
    </location>
</feature>
<dbReference type="Proteomes" id="UP001597453">
    <property type="component" value="Unassembled WGS sequence"/>
</dbReference>
<proteinExistence type="predicted"/>
<feature type="transmembrane region" description="Helical" evidence="2">
    <location>
        <begin position="12"/>
        <end position="41"/>
    </location>
</feature>
<evidence type="ECO:0000313" key="4">
    <source>
        <dbReference type="Proteomes" id="UP001597453"/>
    </source>
</evidence>
<organism evidence="3 4">
    <name type="scientific">Gulosibacter bifidus</name>
    <dbReference type="NCBI Taxonomy" id="272239"/>
    <lineage>
        <taxon>Bacteria</taxon>
        <taxon>Bacillati</taxon>
        <taxon>Actinomycetota</taxon>
        <taxon>Actinomycetes</taxon>
        <taxon>Micrococcales</taxon>
        <taxon>Microbacteriaceae</taxon>
        <taxon>Gulosibacter</taxon>
    </lineage>
</organism>
<accession>A0ABW5RHD2</accession>
<name>A0ABW5RHD2_9MICO</name>
<comment type="caution">
    <text evidence="3">The sequence shown here is derived from an EMBL/GenBank/DDBJ whole genome shotgun (WGS) entry which is preliminary data.</text>
</comment>
<gene>
    <name evidence="3" type="ORF">ACFSUQ_01905</name>
</gene>
<feature type="transmembrane region" description="Helical" evidence="2">
    <location>
        <begin position="62"/>
        <end position="95"/>
    </location>
</feature>
<evidence type="ECO:0000256" key="1">
    <source>
        <dbReference type="SAM" id="MobiDB-lite"/>
    </source>
</evidence>
<protein>
    <submittedName>
        <fullName evidence="3">DUF5684 domain-containing protein</fullName>
    </submittedName>
</protein>
<feature type="region of interest" description="Disordered" evidence="1">
    <location>
        <begin position="185"/>
        <end position="244"/>
    </location>
</feature>
<keyword evidence="2" id="KW-0812">Transmembrane</keyword>